<dbReference type="Gene3D" id="3.40.50.300">
    <property type="entry name" value="P-loop containing nucleotide triphosphate hydrolases"/>
    <property type="match status" value="1"/>
</dbReference>
<dbReference type="Proteomes" id="UP000824074">
    <property type="component" value="Unassembled WGS sequence"/>
</dbReference>
<dbReference type="AlphaFoldDB" id="A0A9D1IPB3"/>
<sequence>MMSKKYLKVMFGNTSGADKDLKYKLNDVNVTKKWNPKANNPEDMGGFNFSVEDKILRWLVRGDTLYDVTIPEDADIIDVESKSAPGGVFRSNKIILSNPRKVTDDIAMDLYLKSDLPEKSYYKALIGCAVRGYKNTCFKIIKDKVNENNIDIVLSEANDFIKPYKKDDNSNDKNEVLDEVLECLNEVKSDLLISMFVDKETYFKKISDDKVINITGESGSGKSSYTNKYLNDDNYIVIDTDLVFNNYLVNNKYLNEVRSLFKDKEKDILINDFDYFYKTIIDYFKDSNKTLVIDSAQYRNIKDYLVLKGTMIILRTSANTCYERCINRWKNNHKNYSNEELTKFMKKKKGIYSWYKYLNNFIEKVDKMKEYGTLPNKETFNAINSAYEDDEKVFNSVDDLFNELNK</sequence>
<dbReference type="EMBL" id="DVMT01000031">
    <property type="protein sequence ID" value="HIU40281.1"/>
    <property type="molecule type" value="Genomic_DNA"/>
</dbReference>
<dbReference type="SUPFAM" id="SSF52540">
    <property type="entry name" value="P-loop containing nucleoside triphosphate hydrolases"/>
    <property type="match status" value="1"/>
</dbReference>
<reference evidence="1" key="1">
    <citation type="submission" date="2020-10" db="EMBL/GenBank/DDBJ databases">
        <authorList>
            <person name="Gilroy R."/>
        </authorList>
    </citation>
    <scope>NUCLEOTIDE SEQUENCE</scope>
    <source>
        <strain evidence="1">CHK193-30670</strain>
    </source>
</reference>
<evidence type="ECO:0000313" key="1">
    <source>
        <dbReference type="EMBL" id="HIU40281.1"/>
    </source>
</evidence>
<protein>
    <submittedName>
        <fullName evidence="1">Uncharacterized protein</fullName>
    </submittedName>
</protein>
<dbReference type="InterPro" id="IPR027417">
    <property type="entry name" value="P-loop_NTPase"/>
</dbReference>
<reference evidence="1" key="2">
    <citation type="journal article" date="2021" name="PeerJ">
        <title>Extensive microbial diversity within the chicken gut microbiome revealed by metagenomics and culture.</title>
        <authorList>
            <person name="Gilroy R."/>
            <person name="Ravi A."/>
            <person name="Getino M."/>
            <person name="Pursley I."/>
            <person name="Horton D.L."/>
            <person name="Alikhan N.F."/>
            <person name="Baker D."/>
            <person name="Gharbi K."/>
            <person name="Hall N."/>
            <person name="Watson M."/>
            <person name="Adriaenssens E.M."/>
            <person name="Foster-Nyarko E."/>
            <person name="Jarju S."/>
            <person name="Secka A."/>
            <person name="Antonio M."/>
            <person name="Oren A."/>
            <person name="Chaudhuri R.R."/>
            <person name="La Ragione R."/>
            <person name="Hildebrand F."/>
            <person name="Pallen M.J."/>
        </authorList>
    </citation>
    <scope>NUCLEOTIDE SEQUENCE</scope>
    <source>
        <strain evidence="1">CHK193-30670</strain>
    </source>
</reference>
<name>A0A9D1IPB3_9FIRM</name>
<evidence type="ECO:0000313" key="2">
    <source>
        <dbReference type="Proteomes" id="UP000824074"/>
    </source>
</evidence>
<comment type="caution">
    <text evidence="1">The sequence shown here is derived from an EMBL/GenBank/DDBJ whole genome shotgun (WGS) entry which is preliminary data.</text>
</comment>
<gene>
    <name evidence="1" type="ORF">IAB68_03185</name>
</gene>
<accession>A0A9D1IPB3</accession>
<proteinExistence type="predicted"/>
<organism evidence="1 2">
    <name type="scientific">Candidatus Aphodocola excrementigallinarum</name>
    <dbReference type="NCBI Taxonomy" id="2840670"/>
    <lineage>
        <taxon>Bacteria</taxon>
        <taxon>Bacillati</taxon>
        <taxon>Bacillota</taxon>
        <taxon>Bacilli</taxon>
        <taxon>Candidatus Aphodocola</taxon>
    </lineage>
</organism>